<name>A0A2N8PFT5_STRNR</name>
<evidence type="ECO:0000313" key="2">
    <source>
        <dbReference type="EMBL" id="PNE39863.1"/>
    </source>
</evidence>
<proteinExistence type="predicted"/>
<evidence type="ECO:0000313" key="1">
    <source>
        <dbReference type="EMBL" id="PNE39850.1"/>
    </source>
</evidence>
<dbReference type="AlphaFoldDB" id="A0A2N8PFT5"/>
<dbReference type="EMBL" id="LJSN01000002">
    <property type="protein sequence ID" value="PNE39863.1"/>
    <property type="molecule type" value="Genomic_DNA"/>
</dbReference>
<organism evidence="2 3">
    <name type="scientific">Streptomyces noursei</name>
    <name type="common">Streptomyces albulus</name>
    <dbReference type="NCBI Taxonomy" id="1971"/>
    <lineage>
        <taxon>Bacteria</taxon>
        <taxon>Bacillati</taxon>
        <taxon>Actinomycetota</taxon>
        <taxon>Actinomycetes</taxon>
        <taxon>Kitasatosporales</taxon>
        <taxon>Streptomycetaceae</taxon>
        <taxon>Streptomyces</taxon>
    </lineage>
</organism>
<dbReference type="EMBL" id="LJSN01000002">
    <property type="protein sequence ID" value="PNE39850.1"/>
    <property type="molecule type" value="Genomic_DNA"/>
</dbReference>
<accession>A0A2N8PFT5</accession>
<gene>
    <name evidence="1" type="ORF">AOB60_01510</name>
    <name evidence="2" type="ORF">AOB60_01635</name>
</gene>
<dbReference type="Proteomes" id="UP000236047">
    <property type="component" value="Unassembled WGS sequence"/>
</dbReference>
<comment type="caution">
    <text evidence="2">The sequence shown here is derived from an EMBL/GenBank/DDBJ whole genome shotgun (WGS) entry which is preliminary data.</text>
</comment>
<reference evidence="2" key="2">
    <citation type="submission" date="2015-09" db="EMBL/GenBank/DDBJ databases">
        <authorList>
            <person name="Jackson K.R."/>
            <person name="Lunt B.L."/>
            <person name="Fisher J.N.B."/>
            <person name="Gardner A.V."/>
            <person name="Bailey M.E."/>
            <person name="Deus L.M."/>
            <person name="Earl A.S."/>
            <person name="Gibby P.D."/>
            <person name="Hartmann K.A."/>
            <person name="Liu J.E."/>
            <person name="Manci A.M."/>
            <person name="Nielsen D.A."/>
            <person name="Solomon M.B."/>
            <person name="Breakwell D.P."/>
            <person name="Burnett S.H."/>
            <person name="Grose J.H."/>
        </authorList>
    </citation>
    <scope>NUCLEOTIDE SEQUENCE [LARGE SCALE GENOMIC DNA]</scope>
    <source>
        <strain evidence="2">JCM 4701</strain>
    </source>
</reference>
<protein>
    <recommendedName>
        <fullName evidence="4">Transposase</fullName>
    </recommendedName>
</protein>
<sequence>MSVAEFIADQRTNHDVPHAVTCRALAVSQSWFYEWLGRAPTARDEHRAELAAAVHEVFDRSGGIYGSMPGSVA</sequence>
<reference evidence="3" key="1">
    <citation type="submission" date="2015-09" db="EMBL/GenBank/DDBJ databases">
        <authorList>
            <person name="Graham D.E."/>
            <person name="Mahan K.M."/>
            <person name="Klingeman D.M."/>
            <person name="Fida T."/>
            <person name="Giannone R.J."/>
            <person name="Hettich R.L."/>
            <person name="Parry R.J."/>
            <person name="Spain J.C."/>
        </authorList>
    </citation>
    <scope>NUCLEOTIDE SEQUENCE [LARGE SCALE GENOMIC DNA]</scope>
    <source>
        <strain evidence="3">JCM 4701</strain>
    </source>
</reference>
<evidence type="ECO:0000313" key="3">
    <source>
        <dbReference type="Proteomes" id="UP000236047"/>
    </source>
</evidence>
<keyword evidence="3" id="KW-1185">Reference proteome</keyword>
<dbReference type="RefSeq" id="WP_102922535.1">
    <property type="nucleotide sequence ID" value="NZ_LJSN01000002.1"/>
</dbReference>
<evidence type="ECO:0008006" key="4">
    <source>
        <dbReference type="Google" id="ProtNLM"/>
    </source>
</evidence>